<dbReference type="PANTHER" id="PTHR36923:SF3">
    <property type="entry name" value="FERREDOXIN"/>
    <property type="match status" value="1"/>
</dbReference>
<evidence type="ECO:0000313" key="11">
    <source>
        <dbReference type="Proteomes" id="UP000606194"/>
    </source>
</evidence>
<evidence type="ECO:0000256" key="8">
    <source>
        <dbReference type="RuleBase" id="RU368020"/>
    </source>
</evidence>
<dbReference type="GO" id="GO:0005506">
    <property type="term" value="F:iron ion binding"/>
    <property type="evidence" value="ECO:0007669"/>
    <property type="project" value="UniProtKB-UniRule"/>
</dbReference>
<keyword evidence="11" id="KW-1185">Reference proteome</keyword>
<dbReference type="RefSeq" id="WP_308435461.1">
    <property type="nucleotide sequence ID" value="NZ_BMTL01000075.1"/>
</dbReference>
<dbReference type="GO" id="GO:0051538">
    <property type="term" value="F:3 iron, 4 sulfur cluster binding"/>
    <property type="evidence" value="ECO:0007669"/>
    <property type="project" value="UniProtKB-KW"/>
</dbReference>
<name>A0A918GDY1_9ACTN</name>
<dbReference type="GO" id="GO:0009055">
    <property type="term" value="F:electron transfer activity"/>
    <property type="evidence" value="ECO:0007669"/>
    <property type="project" value="UniProtKB-UniRule"/>
</dbReference>
<keyword evidence="7" id="KW-0003">3Fe-4S</keyword>
<evidence type="ECO:0000256" key="4">
    <source>
        <dbReference type="ARBA" id="ARBA00022982"/>
    </source>
</evidence>
<keyword evidence="3 8" id="KW-0479">Metal-binding</keyword>
<keyword evidence="2 8" id="KW-0813">Transport</keyword>
<keyword evidence="5 8" id="KW-0408">Iron</keyword>
<dbReference type="InterPro" id="IPR017896">
    <property type="entry name" value="4Fe4S_Fe-S-bd"/>
</dbReference>
<evidence type="ECO:0000256" key="6">
    <source>
        <dbReference type="ARBA" id="ARBA00023014"/>
    </source>
</evidence>
<evidence type="ECO:0000313" key="10">
    <source>
        <dbReference type="EMBL" id="GGS31680.1"/>
    </source>
</evidence>
<dbReference type="InterPro" id="IPR051269">
    <property type="entry name" value="Fe-S_cluster_ET"/>
</dbReference>
<dbReference type="Pfam" id="PF13370">
    <property type="entry name" value="Fer4_13"/>
    <property type="match status" value="1"/>
</dbReference>
<comment type="function">
    <text evidence="8">Ferredoxins are iron-sulfur proteins that transfer electrons in a wide variety of metabolic reactions.</text>
</comment>
<evidence type="ECO:0000256" key="3">
    <source>
        <dbReference type="ARBA" id="ARBA00022723"/>
    </source>
</evidence>
<evidence type="ECO:0000256" key="7">
    <source>
        <dbReference type="ARBA" id="ARBA00023291"/>
    </source>
</evidence>
<accession>A0A918GDY1</accession>
<evidence type="ECO:0000259" key="9">
    <source>
        <dbReference type="PROSITE" id="PS51379"/>
    </source>
</evidence>
<evidence type="ECO:0000256" key="2">
    <source>
        <dbReference type="ARBA" id="ARBA00022448"/>
    </source>
</evidence>
<dbReference type="InterPro" id="IPR001080">
    <property type="entry name" value="3Fe4S_ferredoxin"/>
</dbReference>
<comment type="cofactor">
    <cofactor evidence="1">
        <name>[3Fe-4S] cluster</name>
        <dbReference type="ChEBI" id="CHEBI:21137"/>
    </cofactor>
</comment>
<proteinExistence type="predicted"/>
<feature type="domain" description="4Fe-4S ferredoxin-type" evidence="9">
    <location>
        <begin position="4"/>
        <end position="32"/>
    </location>
</feature>
<organism evidence="10 11">
    <name type="scientific">Streptomyces humidus</name>
    <dbReference type="NCBI Taxonomy" id="52259"/>
    <lineage>
        <taxon>Bacteria</taxon>
        <taxon>Bacillati</taxon>
        <taxon>Actinomycetota</taxon>
        <taxon>Actinomycetes</taxon>
        <taxon>Kitasatosporales</taxon>
        <taxon>Streptomycetaceae</taxon>
        <taxon>Streptomyces</taxon>
    </lineage>
</organism>
<reference evidence="10" key="1">
    <citation type="journal article" date="2014" name="Int. J. Syst. Evol. Microbiol.">
        <title>Complete genome sequence of Corynebacterium casei LMG S-19264T (=DSM 44701T), isolated from a smear-ripened cheese.</title>
        <authorList>
            <consortium name="US DOE Joint Genome Institute (JGI-PGF)"/>
            <person name="Walter F."/>
            <person name="Albersmeier A."/>
            <person name="Kalinowski J."/>
            <person name="Ruckert C."/>
        </authorList>
    </citation>
    <scope>NUCLEOTIDE SEQUENCE</scope>
    <source>
        <strain evidence="10">JCM 4386</strain>
    </source>
</reference>
<dbReference type="EMBL" id="BMTL01000075">
    <property type="protein sequence ID" value="GGS31680.1"/>
    <property type="molecule type" value="Genomic_DNA"/>
</dbReference>
<dbReference type="Gene3D" id="3.30.70.20">
    <property type="match status" value="1"/>
</dbReference>
<keyword evidence="4 8" id="KW-0249">Electron transport</keyword>
<dbReference type="AlphaFoldDB" id="A0A918GDY1"/>
<gene>
    <name evidence="10" type="ORF">GCM10010269_82680</name>
</gene>
<dbReference type="SUPFAM" id="SSF54862">
    <property type="entry name" value="4Fe-4S ferredoxins"/>
    <property type="match status" value="1"/>
</dbReference>
<dbReference type="PROSITE" id="PS51379">
    <property type="entry name" value="4FE4S_FER_2"/>
    <property type="match status" value="1"/>
</dbReference>
<evidence type="ECO:0000256" key="5">
    <source>
        <dbReference type="ARBA" id="ARBA00023004"/>
    </source>
</evidence>
<comment type="caution">
    <text evidence="10">The sequence shown here is derived from an EMBL/GenBank/DDBJ whole genome shotgun (WGS) entry which is preliminary data.</text>
</comment>
<reference evidence="10" key="2">
    <citation type="submission" date="2020-09" db="EMBL/GenBank/DDBJ databases">
        <authorList>
            <person name="Sun Q."/>
            <person name="Ohkuma M."/>
        </authorList>
    </citation>
    <scope>NUCLEOTIDE SEQUENCE</scope>
    <source>
        <strain evidence="10">JCM 4386</strain>
    </source>
</reference>
<evidence type="ECO:0000256" key="1">
    <source>
        <dbReference type="ARBA" id="ARBA00001927"/>
    </source>
</evidence>
<dbReference type="Proteomes" id="UP000606194">
    <property type="component" value="Unassembled WGS sequence"/>
</dbReference>
<protein>
    <recommendedName>
        <fullName evidence="8">Ferredoxin</fullName>
    </recommendedName>
</protein>
<dbReference type="PANTHER" id="PTHR36923">
    <property type="entry name" value="FERREDOXIN"/>
    <property type="match status" value="1"/>
</dbReference>
<keyword evidence="6 8" id="KW-0411">Iron-sulfur</keyword>
<dbReference type="PRINTS" id="PR00352">
    <property type="entry name" value="3FE4SFRDOXIN"/>
</dbReference>
<sequence>MNAIEIEVDTDRCVGGGQCVIVAPEIFGQGDDGIVTVLRLPRPDEVAAVREAVVLCPGAVLALHGADEESAPDGG</sequence>